<dbReference type="EMBL" id="CH479188">
    <property type="protein sequence ID" value="EDW40600.1"/>
    <property type="molecule type" value="Genomic_DNA"/>
</dbReference>
<name>B4GS65_DROPE</name>
<feature type="signal peptide" evidence="2">
    <location>
        <begin position="1"/>
        <end position="23"/>
    </location>
</feature>
<dbReference type="PhylomeDB" id="B4GS65"/>
<keyword evidence="2" id="KW-0732">Signal</keyword>
<keyword evidence="4" id="KW-1185">Reference proteome</keyword>
<feature type="chain" id="PRO_5002807159" evidence="2">
    <location>
        <begin position="24"/>
        <end position="218"/>
    </location>
</feature>
<gene>
    <name evidence="3" type="primary">Dper\GL24802</name>
    <name evidence="3" type="ORF">Dper_GL24802</name>
</gene>
<dbReference type="SMART" id="SM00718">
    <property type="entry name" value="DM4_12"/>
    <property type="match status" value="1"/>
</dbReference>
<reference evidence="3 4" key="1">
    <citation type="journal article" date="2007" name="Nature">
        <title>Evolution of genes and genomes on the Drosophila phylogeny.</title>
        <authorList>
            <consortium name="Drosophila 12 Genomes Consortium"/>
            <person name="Clark A.G."/>
            <person name="Eisen M.B."/>
            <person name="Smith D.R."/>
            <person name="Bergman C.M."/>
            <person name="Oliver B."/>
            <person name="Markow T.A."/>
            <person name="Kaufman T.C."/>
            <person name="Kellis M."/>
            <person name="Gelbart W."/>
            <person name="Iyer V.N."/>
            <person name="Pollard D.A."/>
            <person name="Sackton T.B."/>
            <person name="Larracuente A.M."/>
            <person name="Singh N.D."/>
            <person name="Abad J.P."/>
            <person name="Abt D.N."/>
            <person name="Adryan B."/>
            <person name="Aguade M."/>
            <person name="Akashi H."/>
            <person name="Anderson W.W."/>
            <person name="Aquadro C.F."/>
            <person name="Ardell D.H."/>
            <person name="Arguello R."/>
            <person name="Artieri C.G."/>
            <person name="Barbash D.A."/>
            <person name="Barker D."/>
            <person name="Barsanti P."/>
            <person name="Batterham P."/>
            <person name="Batzoglou S."/>
            <person name="Begun D."/>
            <person name="Bhutkar A."/>
            <person name="Blanco E."/>
            <person name="Bosak S.A."/>
            <person name="Bradley R.K."/>
            <person name="Brand A.D."/>
            <person name="Brent M.R."/>
            <person name="Brooks A.N."/>
            <person name="Brown R.H."/>
            <person name="Butlin R.K."/>
            <person name="Caggese C."/>
            <person name="Calvi B.R."/>
            <person name="Bernardo de Carvalho A."/>
            <person name="Caspi A."/>
            <person name="Castrezana S."/>
            <person name="Celniker S.E."/>
            <person name="Chang J.L."/>
            <person name="Chapple C."/>
            <person name="Chatterji S."/>
            <person name="Chinwalla A."/>
            <person name="Civetta A."/>
            <person name="Clifton S.W."/>
            <person name="Comeron J.M."/>
            <person name="Costello J.C."/>
            <person name="Coyne J.A."/>
            <person name="Daub J."/>
            <person name="David R.G."/>
            <person name="Delcher A.L."/>
            <person name="Delehaunty K."/>
            <person name="Do C.B."/>
            <person name="Ebling H."/>
            <person name="Edwards K."/>
            <person name="Eickbush T."/>
            <person name="Evans J.D."/>
            <person name="Filipski A."/>
            <person name="Findeiss S."/>
            <person name="Freyhult E."/>
            <person name="Fulton L."/>
            <person name="Fulton R."/>
            <person name="Garcia A.C."/>
            <person name="Gardiner A."/>
            <person name="Garfield D.A."/>
            <person name="Garvin B.E."/>
            <person name="Gibson G."/>
            <person name="Gilbert D."/>
            <person name="Gnerre S."/>
            <person name="Godfrey J."/>
            <person name="Good R."/>
            <person name="Gotea V."/>
            <person name="Gravely B."/>
            <person name="Greenberg A.J."/>
            <person name="Griffiths-Jones S."/>
            <person name="Gross S."/>
            <person name="Guigo R."/>
            <person name="Gustafson E.A."/>
            <person name="Haerty W."/>
            <person name="Hahn M.W."/>
            <person name="Halligan D.L."/>
            <person name="Halpern A.L."/>
            <person name="Halter G.M."/>
            <person name="Han M.V."/>
            <person name="Heger A."/>
            <person name="Hillier L."/>
            <person name="Hinrichs A.S."/>
            <person name="Holmes I."/>
            <person name="Hoskins R.A."/>
            <person name="Hubisz M.J."/>
            <person name="Hultmark D."/>
            <person name="Huntley M.A."/>
            <person name="Jaffe D.B."/>
            <person name="Jagadeeshan S."/>
            <person name="Jeck W.R."/>
            <person name="Johnson J."/>
            <person name="Jones C.D."/>
            <person name="Jordan W.C."/>
            <person name="Karpen G.H."/>
            <person name="Kataoka E."/>
            <person name="Keightley P.D."/>
            <person name="Kheradpour P."/>
            <person name="Kirkness E.F."/>
            <person name="Koerich L.B."/>
            <person name="Kristiansen K."/>
            <person name="Kudrna D."/>
            <person name="Kulathinal R.J."/>
            <person name="Kumar S."/>
            <person name="Kwok R."/>
            <person name="Lander E."/>
            <person name="Langley C.H."/>
            <person name="Lapoint R."/>
            <person name="Lazzaro B.P."/>
            <person name="Lee S.J."/>
            <person name="Levesque L."/>
            <person name="Li R."/>
            <person name="Lin C.F."/>
            <person name="Lin M.F."/>
            <person name="Lindblad-Toh K."/>
            <person name="Llopart A."/>
            <person name="Long M."/>
            <person name="Low L."/>
            <person name="Lozovsky E."/>
            <person name="Lu J."/>
            <person name="Luo M."/>
            <person name="Machado C.A."/>
            <person name="Makalowski W."/>
            <person name="Marzo M."/>
            <person name="Matsuda M."/>
            <person name="Matzkin L."/>
            <person name="McAllister B."/>
            <person name="McBride C.S."/>
            <person name="McKernan B."/>
            <person name="McKernan K."/>
            <person name="Mendez-Lago M."/>
            <person name="Minx P."/>
            <person name="Mollenhauer M.U."/>
            <person name="Montooth K."/>
            <person name="Mount S.M."/>
            <person name="Mu X."/>
            <person name="Myers E."/>
            <person name="Negre B."/>
            <person name="Newfeld S."/>
            <person name="Nielsen R."/>
            <person name="Noor M.A."/>
            <person name="O'Grady P."/>
            <person name="Pachter L."/>
            <person name="Papaceit M."/>
            <person name="Parisi M.J."/>
            <person name="Parisi M."/>
            <person name="Parts L."/>
            <person name="Pedersen J.S."/>
            <person name="Pesole G."/>
            <person name="Phillippy A.M."/>
            <person name="Ponting C.P."/>
            <person name="Pop M."/>
            <person name="Porcelli D."/>
            <person name="Powell J.R."/>
            <person name="Prohaska S."/>
            <person name="Pruitt K."/>
            <person name="Puig M."/>
            <person name="Quesneville H."/>
            <person name="Ram K.R."/>
            <person name="Rand D."/>
            <person name="Rasmussen M.D."/>
            <person name="Reed L.K."/>
            <person name="Reenan R."/>
            <person name="Reily A."/>
            <person name="Remington K.A."/>
            <person name="Rieger T.T."/>
            <person name="Ritchie M.G."/>
            <person name="Robin C."/>
            <person name="Rogers Y.H."/>
            <person name="Rohde C."/>
            <person name="Rozas J."/>
            <person name="Rubenfield M.J."/>
            <person name="Ruiz A."/>
            <person name="Russo S."/>
            <person name="Salzberg S.L."/>
            <person name="Sanchez-Gracia A."/>
            <person name="Saranga D.J."/>
            <person name="Sato H."/>
            <person name="Schaeffer S.W."/>
            <person name="Schatz M.C."/>
            <person name="Schlenke T."/>
            <person name="Schwartz R."/>
            <person name="Segarra C."/>
            <person name="Singh R.S."/>
            <person name="Sirot L."/>
            <person name="Sirota M."/>
            <person name="Sisneros N.B."/>
            <person name="Smith C.D."/>
            <person name="Smith T.F."/>
            <person name="Spieth J."/>
            <person name="Stage D.E."/>
            <person name="Stark A."/>
            <person name="Stephan W."/>
            <person name="Strausberg R.L."/>
            <person name="Strempel S."/>
            <person name="Sturgill D."/>
            <person name="Sutton G."/>
            <person name="Sutton G.G."/>
            <person name="Tao W."/>
            <person name="Teichmann S."/>
            <person name="Tobari Y.N."/>
            <person name="Tomimura Y."/>
            <person name="Tsolas J.M."/>
            <person name="Valente V.L."/>
            <person name="Venter E."/>
            <person name="Venter J.C."/>
            <person name="Vicario S."/>
            <person name="Vieira F.G."/>
            <person name="Vilella A.J."/>
            <person name="Villasante A."/>
            <person name="Walenz B."/>
            <person name="Wang J."/>
            <person name="Wasserman M."/>
            <person name="Watts T."/>
            <person name="Wilson D."/>
            <person name="Wilson R.K."/>
            <person name="Wing R.A."/>
            <person name="Wolfner M.F."/>
            <person name="Wong A."/>
            <person name="Wong G.K."/>
            <person name="Wu C.I."/>
            <person name="Wu G."/>
            <person name="Yamamoto D."/>
            <person name="Yang H.P."/>
            <person name="Yang S.P."/>
            <person name="Yorke J.A."/>
            <person name="Yoshida K."/>
            <person name="Zdobnov E."/>
            <person name="Zhang P."/>
            <person name="Zhang Y."/>
            <person name="Zimin A.V."/>
            <person name="Baldwin J."/>
            <person name="Abdouelleil A."/>
            <person name="Abdulkadir J."/>
            <person name="Abebe A."/>
            <person name="Abera B."/>
            <person name="Abreu J."/>
            <person name="Acer S.C."/>
            <person name="Aftuck L."/>
            <person name="Alexander A."/>
            <person name="An P."/>
            <person name="Anderson E."/>
            <person name="Anderson S."/>
            <person name="Arachi H."/>
            <person name="Azer M."/>
            <person name="Bachantsang P."/>
            <person name="Barry A."/>
            <person name="Bayul T."/>
            <person name="Berlin A."/>
            <person name="Bessette D."/>
            <person name="Bloom T."/>
            <person name="Blye J."/>
            <person name="Boguslavskiy L."/>
            <person name="Bonnet C."/>
            <person name="Boukhgalter B."/>
            <person name="Bourzgui I."/>
            <person name="Brown A."/>
            <person name="Cahill P."/>
            <person name="Channer S."/>
            <person name="Cheshatsang Y."/>
            <person name="Chuda L."/>
            <person name="Citroen M."/>
            <person name="Collymore A."/>
            <person name="Cooke P."/>
            <person name="Costello M."/>
            <person name="D'Aco K."/>
            <person name="Daza R."/>
            <person name="De Haan G."/>
            <person name="DeGray S."/>
            <person name="DeMaso C."/>
            <person name="Dhargay N."/>
            <person name="Dooley K."/>
            <person name="Dooley E."/>
            <person name="Doricent M."/>
            <person name="Dorje P."/>
            <person name="Dorjee K."/>
            <person name="Dupes A."/>
            <person name="Elong R."/>
            <person name="Falk J."/>
            <person name="Farina A."/>
            <person name="Faro S."/>
            <person name="Ferguson D."/>
            <person name="Fisher S."/>
            <person name="Foley C.D."/>
            <person name="Franke A."/>
            <person name="Friedrich D."/>
            <person name="Gadbois L."/>
            <person name="Gearin G."/>
            <person name="Gearin C.R."/>
            <person name="Giannoukos G."/>
            <person name="Goode T."/>
            <person name="Graham J."/>
            <person name="Grandbois E."/>
            <person name="Grewal S."/>
            <person name="Gyaltsen K."/>
            <person name="Hafez N."/>
            <person name="Hagos B."/>
            <person name="Hall J."/>
            <person name="Henson C."/>
            <person name="Hollinger A."/>
            <person name="Honan T."/>
            <person name="Huard M.D."/>
            <person name="Hughes L."/>
            <person name="Hurhula B."/>
            <person name="Husby M.E."/>
            <person name="Kamat A."/>
            <person name="Kanga B."/>
            <person name="Kashin S."/>
            <person name="Khazanovich D."/>
            <person name="Kisner P."/>
            <person name="Lance K."/>
            <person name="Lara M."/>
            <person name="Lee W."/>
            <person name="Lennon N."/>
            <person name="Letendre F."/>
            <person name="LeVine R."/>
            <person name="Lipovsky A."/>
            <person name="Liu X."/>
            <person name="Liu J."/>
            <person name="Liu S."/>
            <person name="Lokyitsang T."/>
            <person name="Lokyitsang Y."/>
            <person name="Lubonja R."/>
            <person name="Lui A."/>
            <person name="MacDonald P."/>
            <person name="Magnisalis V."/>
            <person name="Maru K."/>
            <person name="Matthews C."/>
            <person name="McCusker W."/>
            <person name="McDonough S."/>
            <person name="Mehta T."/>
            <person name="Meldrim J."/>
            <person name="Meneus L."/>
            <person name="Mihai O."/>
            <person name="Mihalev A."/>
            <person name="Mihova T."/>
            <person name="Mittelman R."/>
            <person name="Mlenga V."/>
            <person name="Montmayeur A."/>
            <person name="Mulrain L."/>
            <person name="Navidi A."/>
            <person name="Naylor J."/>
            <person name="Negash T."/>
            <person name="Nguyen T."/>
            <person name="Nguyen N."/>
            <person name="Nicol R."/>
            <person name="Norbu C."/>
            <person name="Norbu N."/>
            <person name="Novod N."/>
            <person name="O'Neill B."/>
            <person name="Osman S."/>
            <person name="Markiewicz E."/>
            <person name="Oyono O.L."/>
            <person name="Patti C."/>
            <person name="Phunkhang P."/>
            <person name="Pierre F."/>
            <person name="Priest M."/>
            <person name="Raghuraman S."/>
            <person name="Rege F."/>
            <person name="Reyes R."/>
            <person name="Rise C."/>
            <person name="Rogov P."/>
            <person name="Ross K."/>
            <person name="Ryan E."/>
            <person name="Settipalli S."/>
            <person name="Shea T."/>
            <person name="Sherpa N."/>
            <person name="Shi L."/>
            <person name="Shih D."/>
            <person name="Sparrow T."/>
            <person name="Spaulding J."/>
            <person name="Stalker J."/>
            <person name="Stange-Thomann N."/>
            <person name="Stavropoulos S."/>
            <person name="Stone C."/>
            <person name="Strader C."/>
            <person name="Tesfaye S."/>
            <person name="Thomson T."/>
            <person name="Thoulutsang Y."/>
            <person name="Thoulutsang D."/>
            <person name="Topham K."/>
            <person name="Topping I."/>
            <person name="Tsamla T."/>
            <person name="Vassiliev H."/>
            <person name="Vo A."/>
            <person name="Wangchuk T."/>
            <person name="Wangdi T."/>
            <person name="Weiand M."/>
            <person name="Wilkinson J."/>
            <person name="Wilson A."/>
            <person name="Yadav S."/>
            <person name="Young G."/>
            <person name="Yu Q."/>
            <person name="Zembek L."/>
            <person name="Zhong D."/>
            <person name="Zimmer A."/>
            <person name="Zwirko Z."/>
            <person name="Jaffe D.B."/>
            <person name="Alvarez P."/>
            <person name="Brockman W."/>
            <person name="Butler J."/>
            <person name="Chin C."/>
            <person name="Gnerre S."/>
            <person name="Grabherr M."/>
            <person name="Kleber M."/>
            <person name="Mauceli E."/>
            <person name="MacCallum I."/>
        </authorList>
    </citation>
    <scope>NUCLEOTIDE SEQUENCE [LARGE SCALE GENOMIC DNA]</scope>
    <source>
        <strain evidence="4">MSH-3 / Tucson 14011-0111.49</strain>
    </source>
</reference>
<dbReference type="HOGENOM" id="CLU_053597_4_1_1"/>
<feature type="region of interest" description="Disordered" evidence="1">
    <location>
        <begin position="90"/>
        <end position="113"/>
    </location>
</feature>
<dbReference type="InterPro" id="IPR006631">
    <property type="entry name" value="DM4_12"/>
</dbReference>
<evidence type="ECO:0000256" key="2">
    <source>
        <dbReference type="SAM" id="SignalP"/>
    </source>
</evidence>
<sequence length="218" mass="24280">MGSSRRLLCLGLLMVLAARLSQGFLFFPRQGSFGLLAAVAIPLDLSPKNVYMAFNFESNYALPSNDSYNQWIDRWDLDDHFLGVPGNVTPINARDGGASDNDDNEVRRRSMRSPPPFRRHDFYRSIINYLTHYGYNGSSCLLRTICEVNESPLDAHNGVLGSLFQILFMPTTSAAERQLQHVDELYEASDAGTRGLGCSKYVSHCGHSLLDLISTVVL</sequence>
<protein>
    <submittedName>
        <fullName evidence="3">GL24802</fullName>
    </submittedName>
</protein>
<dbReference type="eggNOG" id="ENOG502S8WF">
    <property type="taxonomic scope" value="Eukaryota"/>
</dbReference>
<dbReference type="OMA" id="MAFNFES"/>
<dbReference type="AlphaFoldDB" id="B4GS65"/>
<dbReference type="Pfam" id="PF07841">
    <property type="entry name" value="DM4_12"/>
    <property type="match status" value="1"/>
</dbReference>
<dbReference type="PANTHER" id="PTHR21398">
    <property type="entry name" value="AGAP007094-PA"/>
    <property type="match status" value="1"/>
</dbReference>
<accession>B4GS65</accession>
<dbReference type="STRING" id="7234.B4GS65"/>
<dbReference type="Proteomes" id="UP000008744">
    <property type="component" value="Unassembled WGS sequence"/>
</dbReference>
<evidence type="ECO:0000256" key="1">
    <source>
        <dbReference type="SAM" id="MobiDB-lite"/>
    </source>
</evidence>
<evidence type="ECO:0000313" key="3">
    <source>
        <dbReference type="EMBL" id="EDW40600.1"/>
    </source>
</evidence>
<evidence type="ECO:0000313" key="4">
    <source>
        <dbReference type="Proteomes" id="UP000008744"/>
    </source>
</evidence>
<organism evidence="4">
    <name type="scientific">Drosophila persimilis</name>
    <name type="common">Fruit fly</name>
    <dbReference type="NCBI Taxonomy" id="7234"/>
    <lineage>
        <taxon>Eukaryota</taxon>
        <taxon>Metazoa</taxon>
        <taxon>Ecdysozoa</taxon>
        <taxon>Arthropoda</taxon>
        <taxon>Hexapoda</taxon>
        <taxon>Insecta</taxon>
        <taxon>Pterygota</taxon>
        <taxon>Neoptera</taxon>
        <taxon>Endopterygota</taxon>
        <taxon>Diptera</taxon>
        <taxon>Brachycera</taxon>
        <taxon>Muscomorpha</taxon>
        <taxon>Ephydroidea</taxon>
        <taxon>Drosophilidae</taxon>
        <taxon>Drosophila</taxon>
        <taxon>Sophophora</taxon>
    </lineage>
</organism>
<dbReference type="PANTHER" id="PTHR21398:SF22">
    <property type="entry name" value="IP12060P-RELATED"/>
    <property type="match status" value="1"/>
</dbReference>
<proteinExistence type="predicted"/>
<dbReference type="OrthoDB" id="6340174at2759"/>
<dbReference type="KEGG" id="dpe:6595905"/>